<dbReference type="SUPFAM" id="SSF56784">
    <property type="entry name" value="HAD-like"/>
    <property type="match status" value="1"/>
</dbReference>
<dbReference type="Proteomes" id="UP001412067">
    <property type="component" value="Unassembled WGS sequence"/>
</dbReference>
<evidence type="ECO:0000256" key="3">
    <source>
        <dbReference type="ARBA" id="ARBA00022801"/>
    </source>
</evidence>
<dbReference type="PANTHER" id="PTHR20889">
    <property type="entry name" value="PHOSPHATASE, ORPHAN 1, 2"/>
    <property type="match status" value="1"/>
</dbReference>
<evidence type="ECO:0000313" key="5">
    <source>
        <dbReference type="EMBL" id="KAK8970676.1"/>
    </source>
</evidence>
<dbReference type="InterPro" id="IPR023214">
    <property type="entry name" value="HAD_sf"/>
</dbReference>
<keyword evidence="3" id="KW-0378">Hydrolase</keyword>
<accession>A0ABR2N342</accession>
<dbReference type="EMBL" id="JBBWWR010000001">
    <property type="protein sequence ID" value="KAK8970676.1"/>
    <property type="molecule type" value="Genomic_DNA"/>
</dbReference>
<dbReference type="Gene3D" id="3.40.50.1000">
    <property type="entry name" value="HAD superfamily/HAD-like"/>
    <property type="match status" value="1"/>
</dbReference>
<proteinExistence type="predicted"/>
<dbReference type="InterPro" id="IPR006384">
    <property type="entry name" value="HAD_hydro_PyrdxlP_Pase-like"/>
</dbReference>
<reference evidence="5 6" key="1">
    <citation type="journal article" date="2022" name="Nat. Plants">
        <title>Genomes of leafy and leafless Platanthera orchids illuminate the evolution of mycoheterotrophy.</title>
        <authorList>
            <person name="Li M.H."/>
            <person name="Liu K.W."/>
            <person name="Li Z."/>
            <person name="Lu H.C."/>
            <person name="Ye Q.L."/>
            <person name="Zhang D."/>
            <person name="Wang J.Y."/>
            <person name="Li Y.F."/>
            <person name="Zhong Z.M."/>
            <person name="Liu X."/>
            <person name="Yu X."/>
            <person name="Liu D.K."/>
            <person name="Tu X.D."/>
            <person name="Liu B."/>
            <person name="Hao Y."/>
            <person name="Liao X.Y."/>
            <person name="Jiang Y.T."/>
            <person name="Sun W.H."/>
            <person name="Chen J."/>
            <person name="Chen Y.Q."/>
            <person name="Ai Y."/>
            <person name="Zhai J.W."/>
            <person name="Wu S.S."/>
            <person name="Zhou Z."/>
            <person name="Hsiao Y.Y."/>
            <person name="Wu W.L."/>
            <person name="Chen Y.Y."/>
            <person name="Lin Y.F."/>
            <person name="Hsu J.L."/>
            <person name="Li C.Y."/>
            <person name="Wang Z.W."/>
            <person name="Zhao X."/>
            <person name="Zhong W.Y."/>
            <person name="Ma X.K."/>
            <person name="Ma L."/>
            <person name="Huang J."/>
            <person name="Chen G.Z."/>
            <person name="Huang M.Z."/>
            <person name="Huang L."/>
            <person name="Peng D.H."/>
            <person name="Luo Y.B."/>
            <person name="Zou S.Q."/>
            <person name="Chen S.P."/>
            <person name="Lan S."/>
            <person name="Tsai W.C."/>
            <person name="Van de Peer Y."/>
            <person name="Liu Z.J."/>
        </authorList>
    </citation>
    <scope>NUCLEOTIDE SEQUENCE [LARGE SCALE GENOMIC DNA]</scope>
    <source>
        <strain evidence="5">Lor288</strain>
    </source>
</reference>
<keyword evidence="4" id="KW-0460">Magnesium</keyword>
<comment type="caution">
    <text evidence="5">The sequence shown here is derived from an EMBL/GenBank/DDBJ whole genome shotgun (WGS) entry which is preliminary data.</text>
</comment>
<sequence length="304" mass="34530">MAGMVIVFDFDKTIIDCDSDNWVIDQLGATQLFETLLPTMPWNPLLDRMMAEIHAQGKTIYDIGEVLKRAPLDRHVASAIRYAYALGFDLRIVSDANVFFIEEILKHHGLIECFTEINTNPSYVDGDGRLRISPFHDFTISSHGCLLCPPNMCKSKIVERIRSEGKKIVYIGDGKGDYCPSLLLGHGDFVMPRRNYPLWDLIQSDPSLVKAEVQEWSYGEEEERVLLQIIRRPEYVVGYRPEMLPPADCKMGLMPGKSPRVPPESFAGSTVEDSALVTDPKNILGSFTYNMHYYESLQNFNRNN</sequence>
<evidence type="ECO:0000256" key="4">
    <source>
        <dbReference type="ARBA" id="ARBA00022842"/>
    </source>
</evidence>
<dbReference type="InterPro" id="IPR016965">
    <property type="entry name" value="Pase_PHOSPHO-typ"/>
</dbReference>
<evidence type="ECO:0000256" key="1">
    <source>
        <dbReference type="ARBA" id="ARBA00001946"/>
    </source>
</evidence>
<keyword evidence="6" id="KW-1185">Reference proteome</keyword>
<dbReference type="NCBIfam" id="TIGR01488">
    <property type="entry name" value="HAD-SF-IB"/>
    <property type="match status" value="1"/>
</dbReference>
<dbReference type="NCBIfam" id="TIGR01489">
    <property type="entry name" value="DKMTPPase-SF"/>
    <property type="match status" value="1"/>
</dbReference>
<protein>
    <submittedName>
        <fullName evidence="5">Inorganic pyrophosphatase 2</fullName>
    </submittedName>
</protein>
<dbReference type="InterPro" id="IPR036412">
    <property type="entry name" value="HAD-like_sf"/>
</dbReference>
<dbReference type="Pfam" id="PF06888">
    <property type="entry name" value="Put_Phosphatase"/>
    <property type="match status" value="1"/>
</dbReference>
<evidence type="ECO:0000313" key="6">
    <source>
        <dbReference type="Proteomes" id="UP001412067"/>
    </source>
</evidence>
<name>A0ABR2N342_9ASPA</name>
<organism evidence="5 6">
    <name type="scientific">Platanthera guangdongensis</name>
    <dbReference type="NCBI Taxonomy" id="2320717"/>
    <lineage>
        <taxon>Eukaryota</taxon>
        <taxon>Viridiplantae</taxon>
        <taxon>Streptophyta</taxon>
        <taxon>Embryophyta</taxon>
        <taxon>Tracheophyta</taxon>
        <taxon>Spermatophyta</taxon>
        <taxon>Magnoliopsida</taxon>
        <taxon>Liliopsida</taxon>
        <taxon>Asparagales</taxon>
        <taxon>Orchidaceae</taxon>
        <taxon>Orchidoideae</taxon>
        <taxon>Orchideae</taxon>
        <taxon>Orchidinae</taxon>
        <taxon>Platanthera</taxon>
    </lineage>
</organism>
<dbReference type="PANTHER" id="PTHR20889:SF12">
    <property type="entry name" value="LP01149P"/>
    <property type="match status" value="1"/>
</dbReference>
<gene>
    <name evidence="5" type="ORF">KSP40_PGU020403</name>
</gene>
<comment type="cofactor">
    <cofactor evidence="1">
        <name>Mg(2+)</name>
        <dbReference type="ChEBI" id="CHEBI:18420"/>
    </cofactor>
</comment>
<evidence type="ECO:0000256" key="2">
    <source>
        <dbReference type="ARBA" id="ARBA00022723"/>
    </source>
</evidence>
<keyword evidence="2" id="KW-0479">Metal-binding</keyword>